<keyword evidence="6 7" id="KW-0472">Membrane</keyword>
<dbReference type="GO" id="GO:0015293">
    <property type="term" value="F:symporter activity"/>
    <property type="evidence" value="ECO:0007669"/>
    <property type="project" value="UniProtKB-KW"/>
</dbReference>
<evidence type="ECO:0000256" key="1">
    <source>
        <dbReference type="ARBA" id="ARBA00004651"/>
    </source>
</evidence>
<dbReference type="GO" id="GO:0005886">
    <property type="term" value="C:plasma membrane"/>
    <property type="evidence" value="ECO:0007669"/>
    <property type="project" value="UniProtKB-SubCell"/>
</dbReference>
<proteinExistence type="predicted"/>
<dbReference type="Gene3D" id="1.10.3860.10">
    <property type="entry name" value="Sodium:dicarboxylate symporter"/>
    <property type="match status" value="1"/>
</dbReference>
<dbReference type="InterPro" id="IPR001991">
    <property type="entry name" value="Na-dicarboxylate_symporter"/>
</dbReference>
<sequence length="435" mass="45488">MNFGMIVSAIVIAILYGLAVKRVGFGTRVFIGMIAGVTVGILFKEQSANIGTIGQVYINLIKMLVMPLVAASIISSITTLSDPGKLKQIGLKTVSLFLVTTAIAASIGLGVALLLDPGSGVQFTANASFKAREVPAFSKVLLDLVPANPVAEMANGKVIPVIVFALFFAVAIIIESAKSPESMRPVKEFINSFTKVMFRVTGLVVRFTPYGVFGLMVTMSGKYGLATLLPLGKVIVAVYIACAVHMLITYGSLVAFVVKVNPLQFLRKIYPVLAVAFTTRSSYATLPVNLEVITKRLKVSGKVASFVAPLGATMNMNGCGGLWPAIVAVFVARVFGIELTIADYFLIVASATIASIGTAGIPGPASISTTVVLASLGLPLEGMAIVLGIDPIVDMARTAVNASGTTVASLVIADNAGEFDRSAYARSEAEELDIA</sequence>
<evidence type="ECO:0000256" key="2">
    <source>
        <dbReference type="ARBA" id="ARBA00022448"/>
    </source>
</evidence>
<comment type="caution">
    <text evidence="8">The sequence shown here is derived from an EMBL/GenBank/DDBJ whole genome shotgun (WGS) entry which is preliminary data.</text>
</comment>
<feature type="transmembrane region" description="Helical" evidence="7">
    <location>
        <begin position="158"/>
        <end position="175"/>
    </location>
</feature>
<feature type="transmembrane region" description="Helical" evidence="7">
    <location>
        <begin position="344"/>
        <end position="361"/>
    </location>
</feature>
<feature type="transmembrane region" description="Helical" evidence="7">
    <location>
        <begin position="6"/>
        <end position="24"/>
    </location>
</feature>
<organism evidence="8 9">
    <name type="scientific">Anaerosporomusa subterranea</name>
    <dbReference type="NCBI Taxonomy" id="1794912"/>
    <lineage>
        <taxon>Bacteria</taxon>
        <taxon>Bacillati</taxon>
        <taxon>Bacillota</taxon>
        <taxon>Negativicutes</taxon>
        <taxon>Acetonemataceae</taxon>
        <taxon>Anaerosporomusa</taxon>
    </lineage>
</organism>
<reference evidence="8 9" key="1">
    <citation type="submission" date="2016-02" db="EMBL/GenBank/DDBJ databases">
        <title>Anaerosporomusa subterraneum gen. nov., sp. nov., a spore-forming obligate anaerobe isolated from saprolite.</title>
        <authorList>
            <person name="Choi J.K."/>
            <person name="Shah M."/>
            <person name="Yee N."/>
        </authorList>
    </citation>
    <scope>NUCLEOTIDE SEQUENCE [LARGE SCALE GENOMIC DNA]</scope>
    <source>
        <strain evidence="8 9">RU4</strain>
    </source>
</reference>
<dbReference type="PANTHER" id="PTHR42865">
    <property type="entry name" value="PROTON/GLUTAMATE-ASPARTATE SYMPORTER"/>
    <property type="match status" value="1"/>
</dbReference>
<keyword evidence="4 7" id="KW-0812">Transmembrane</keyword>
<dbReference type="PANTHER" id="PTHR42865:SF7">
    <property type="entry name" value="PROTON_GLUTAMATE-ASPARTATE SYMPORTER"/>
    <property type="match status" value="1"/>
</dbReference>
<evidence type="ECO:0000256" key="4">
    <source>
        <dbReference type="ARBA" id="ARBA00022692"/>
    </source>
</evidence>
<dbReference type="InterPro" id="IPR036458">
    <property type="entry name" value="Na:dicarbo_symporter_sf"/>
</dbReference>
<feature type="transmembrane region" description="Helical" evidence="7">
    <location>
        <begin position="367"/>
        <end position="389"/>
    </location>
</feature>
<dbReference type="SUPFAM" id="SSF118215">
    <property type="entry name" value="Proton glutamate symport protein"/>
    <property type="match status" value="1"/>
</dbReference>
<protein>
    <submittedName>
        <fullName evidence="8">Amino acid:proton symporter</fullName>
    </submittedName>
</protein>
<dbReference type="Pfam" id="PF00375">
    <property type="entry name" value="SDF"/>
    <property type="match status" value="1"/>
</dbReference>
<dbReference type="STRING" id="1794912.AXX12_15000"/>
<comment type="subcellular location">
    <subcellularLocation>
        <location evidence="1">Cell membrane</location>
        <topology evidence="1">Multi-pass membrane protein</topology>
    </subcellularLocation>
</comment>
<feature type="transmembrane region" description="Helical" evidence="7">
    <location>
        <begin position="236"/>
        <end position="257"/>
    </location>
</feature>
<accession>A0A154BMZ3</accession>
<gene>
    <name evidence="8" type="ORF">AXX12_15000</name>
</gene>
<evidence type="ECO:0000313" key="8">
    <source>
        <dbReference type="EMBL" id="KYZ74888.1"/>
    </source>
</evidence>
<feature type="transmembrane region" description="Helical" evidence="7">
    <location>
        <begin position="93"/>
        <end position="115"/>
    </location>
</feature>
<dbReference type="GO" id="GO:0006835">
    <property type="term" value="P:dicarboxylic acid transport"/>
    <property type="evidence" value="ECO:0007669"/>
    <property type="project" value="TreeGrafter"/>
</dbReference>
<evidence type="ECO:0000313" key="9">
    <source>
        <dbReference type="Proteomes" id="UP000076268"/>
    </source>
</evidence>
<keyword evidence="2" id="KW-0813">Transport</keyword>
<evidence type="ECO:0000256" key="7">
    <source>
        <dbReference type="SAM" id="Phobius"/>
    </source>
</evidence>
<dbReference type="RefSeq" id="WP_066245327.1">
    <property type="nucleotide sequence ID" value="NZ_LSGP01000026.1"/>
</dbReference>
<dbReference type="AlphaFoldDB" id="A0A154BMZ3"/>
<feature type="transmembrane region" description="Helical" evidence="7">
    <location>
        <begin position="56"/>
        <end position="81"/>
    </location>
</feature>
<feature type="transmembrane region" description="Helical" evidence="7">
    <location>
        <begin position="306"/>
        <end position="332"/>
    </location>
</feature>
<dbReference type="EMBL" id="LSGP01000026">
    <property type="protein sequence ID" value="KYZ74888.1"/>
    <property type="molecule type" value="Genomic_DNA"/>
</dbReference>
<dbReference type="OrthoDB" id="9768885at2"/>
<keyword evidence="3" id="KW-1003">Cell membrane</keyword>
<evidence type="ECO:0000256" key="5">
    <source>
        <dbReference type="ARBA" id="ARBA00022989"/>
    </source>
</evidence>
<evidence type="ECO:0000256" key="3">
    <source>
        <dbReference type="ARBA" id="ARBA00022475"/>
    </source>
</evidence>
<feature type="transmembrane region" description="Helical" evidence="7">
    <location>
        <begin position="29"/>
        <end position="44"/>
    </location>
</feature>
<dbReference type="Proteomes" id="UP000076268">
    <property type="component" value="Unassembled WGS sequence"/>
</dbReference>
<dbReference type="PRINTS" id="PR00173">
    <property type="entry name" value="EDTRNSPORT"/>
</dbReference>
<keyword evidence="5 7" id="KW-1133">Transmembrane helix</keyword>
<name>A0A154BMZ3_ANASB</name>
<keyword evidence="9" id="KW-1185">Reference proteome</keyword>
<evidence type="ECO:0000256" key="6">
    <source>
        <dbReference type="ARBA" id="ARBA00023136"/>
    </source>
</evidence>